<reference evidence="3 4" key="1">
    <citation type="journal article" date="2015" name="Int. J. Syst. Evol. Microbiol.">
        <title>Erwinia iniecta sp. nov., isolated from Russian wheat aphids (Diuraphis noxia).</title>
        <authorList>
            <person name="Campillo T."/>
            <person name="Luna E."/>
            <person name="Portier P."/>
            <person name="Fischer-Le Saux M."/>
            <person name="Lapitan N."/>
            <person name="Tisserat N.A."/>
            <person name="Leach J.E."/>
        </authorList>
    </citation>
    <scope>NUCLEOTIDE SEQUENCE [LARGE SCALE GENOMIC DNA]</scope>
    <source>
        <strain evidence="1 4">B120</strain>
        <strain evidence="2 3">B149</strain>
    </source>
</reference>
<organism evidence="2 3">
    <name type="scientific">Winslowiella iniecta</name>
    <dbReference type="NCBI Taxonomy" id="1560201"/>
    <lineage>
        <taxon>Bacteria</taxon>
        <taxon>Pseudomonadati</taxon>
        <taxon>Pseudomonadota</taxon>
        <taxon>Gammaproteobacteria</taxon>
        <taxon>Enterobacterales</taxon>
        <taxon>Erwiniaceae</taxon>
        <taxon>Winslowiella</taxon>
    </lineage>
</organism>
<accession>A0A0L7TII6</accession>
<gene>
    <name evidence="1" type="ORF">NG42_03340</name>
    <name evidence="2" type="ORF">NG43_02375</name>
</gene>
<dbReference type="PATRIC" id="fig|1560201.3.peg.714"/>
<keyword evidence="4" id="KW-1185">Reference proteome</keyword>
<evidence type="ECO:0000313" key="3">
    <source>
        <dbReference type="Proteomes" id="UP000036851"/>
    </source>
</evidence>
<protein>
    <submittedName>
        <fullName evidence="2">Uncharacterized protein</fullName>
    </submittedName>
</protein>
<evidence type="ECO:0000313" key="4">
    <source>
        <dbReference type="Proteomes" id="UP000037088"/>
    </source>
</evidence>
<sequence length="593" mass="66868">MTSSQHSEKNSFFRESPDCIEDNADKVKSISEFHLECHNDTARSAVIYNNGRNQLPVRVRLSLLDEKSNPVKLSQRELLKEGRLKFYKLDGTRLEMKPLSDQNKGLTYWDKEEDFAQAANYKTTVKFIKPTTHVLDEFNVVDIEVIAAARSGTSIKRLILSYKKDPGEWAFHDMPYDSPTINVSKRWCFRAGDFTLQAKIIDDKGEEFITTHDFSVPVPKDRPWVNINTPTEADTFSPGEEIKTNIVFQAHENKTLTRVSVNADGSNLNGNTFSIYQRPITMPDSGRLKVSAMGTASDQKYATQTRWINPRKEQNQYESVAEIASSPQESTDDTQSVAVLYFATADDVSSYDFYAELDLPEVSGSTQGQQELKIESLEAIDYADTSKWTFEAMPASTPASFKANDKFKDCLFTVQEFRFKYPTAHPAFFSVRNIGTAFRGGVIGDKGGTWFYPSRPLSALLWHNSGSAAGANVDINAWTVLAKPYDNHGAKIGFTQQGSEWQLKTGEADEDIFSFTMNDEHAVTDQSTSPYDYFSVWRAQIRCQEVGSAAVAWQWKAINHDSKIEIIDIYGNRGTITTQYKSDSFNPVFPPEK</sequence>
<dbReference type="STRING" id="1560201.NG42_03340"/>
<name>A0A0L7TII6_9GAMM</name>
<dbReference type="Proteomes" id="UP000037088">
    <property type="component" value="Unassembled WGS sequence"/>
</dbReference>
<dbReference type="AlphaFoldDB" id="A0A0L7TII6"/>
<dbReference type="EMBL" id="JRXF01000002">
    <property type="protein sequence ID" value="KOC95061.1"/>
    <property type="molecule type" value="Genomic_DNA"/>
</dbReference>
<evidence type="ECO:0000313" key="1">
    <source>
        <dbReference type="EMBL" id="KOC91811.1"/>
    </source>
</evidence>
<dbReference type="RefSeq" id="WP_052897846.1">
    <property type="nucleotide sequence ID" value="NZ_JRXE01000004.1"/>
</dbReference>
<evidence type="ECO:0000313" key="2">
    <source>
        <dbReference type="EMBL" id="KOC95061.1"/>
    </source>
</evidence>
<dbReference type="Proteomes" id="UP000036851">
    <property type="component" value="Unassembled WGS sequence"/>
</dbReference>
<comment type="caution">
    <text evidence="2">The sequence shown here is derived from an EMBL/GenBank/DDBJ whole genome shotgun (WGS) entry which is preliminary data.</text>
</comment>
<dbReference type="EMBL" id="JRXE01000004">
    <property type="protein sequence ID" value="KOC91811.1"/>
    <property type="molecule type" value="Genomic_DNA"/>
</dbReference>
<proteinExistence type="predicted"/>